<evidence type="ECO:0000313" key="3">
    <source>
        <dbReference type="Proteomes" id="UP000253628"/>
    </source>
</evidence>
<accession>A0A366HEU7</accession>
<feature type="region of interest" description="Disordered" evidence="1">
    <location>
        <begin position="112"/>
        <end position="133"/>
    </location>
</feature>
<keyword evidence="3" id="KW-1185">Reference proteome</keyword>
<gene>
    <name evidence="2" type="ORF">DFR37_103381</name>
</gene>
<organism evidence="2 3">
    <name type="scientific">Eoetvoesiella caeni</name>
    <dbReference type="NCBI Taxonomy" id="645616"/>
    <lineage>
        <taxon>Bacteria</taxon>
        <taxon>Pseudomonadati</taxon>
        <taxon>Pseudomonadota</taxon>
        <taxon>Betaproteobacteria</taxon>
        <taxon>Burkholderiales</taxon>
        <taxon>Alcaligenaceae</taxon>
        <taxon>Eoetvoesiella</taxon>
    </lineage>
</organism>
<dbReference type="OrthoDB" id="8655838at2"/>
<protein>
    <submittedName>
        <fullName evidence="2">Uncharacterized protein</fullName>
    </submittedName>
</protein>
<dbReference type="RefSeq" id="WP_113932774.1">
    <property type="nucleotide sequence ID" value="NZ_JACCEU010000004.1"/>
</dbReference>
<dbReference type="AlphaFoldDB" id="A0A366HEU7"/>
<name>A0A366HEU7_9BURK</name>
<feature type="compositionally biased region" description="Basic and acidic residues" evidence="1">
    <location>
        <begin position="123"/>
        <end position="133"/>
    </location>
</feature>
<dbReference type="Proteomes" id="UP000253628">
    <property type="component" value="Unassembled WGS sequence"/>
</dbReference>
<evidence type="ECO:0000313" key="2">
    <source>
        <dbReference type="EMBL" id="RBP41035.1"/>
    </source>
</evidence>
<comment type="caution">
    <text evidence="2">The sequence shown here is derived from an EMBL/GenBank/DDBJ whole genome shotgun (WGS) entry which is preliminary data.</text>
</comment>
<sequence>MTDNPFGEPDTRTIGRNYLMLVSVKKDNMAAVQKALDNLKKAVDKNAQPLWIDSRGIGVFITTGMAASEIRAAAFHGVSGDFTDIKDAIVIEIGSDWYASDETNIKNWLTAHAKTSSSPAPEPRTRKNKESPW</sequence>
<proteinExistence type="predicted"/>
<dbReference type="EMBL" id="QNRQ01000003">
    <property type="protein sequence ID" value="RBP41035.1"/>
    <property type="molecule type" value="Genomic_DNA"/>
</dbReference>
<evidence type="ECO:0000256" key="1">
    <source>
        <dbReference type="SAM" id="MobiDB-lite"/>
    </source>
</evidence>
<reference evidence="2 3" key="1">
    <citation type="submission" date="2018-06" db="EMBL/GenBank/DDBJ databases">
        <title>Genomic Encyclopedia of Type Strains, Phase IV (KMG-IV): sequencing the most valuable type-strain genomes for metagenomic binning, comparative biology and taxonomic classification.</title>
        <authorList>
            <person name="Goeker M."/>
        </authorList>
    </citation>
    <scope>NUCLEOTIDE SEQUENCE [LARGE SCALE GENOMIC DNA]</scope>
    <source>
        <strain evidence="2 3">DSM 25520</strain>
    </source>
</reference>